<dbReference type="SUPFAM" id="SSF54106">
    <property type="entry name" value="LysM domain"/>
    <property type="match status" value="2"/>
</dbReference>
<dbReference type="Pfam" id="PF01476">
    <property type="entry name" value="LysM"/>
    <property type="match status" value="2"/>
</dbReference>
<name>A0ABW6KIV5_9BACI</name>
<dbReference type="SUPFAM" id="SSF51261">
    <property type="entry name" value="Duplicated hybrid motif"/>
    <property type="match status" value="1"/>
</dbReference>
<dbReference type="SMART" id="SM00257">
    <property type="entry name" value="LysM"/>
    <property type="match status" value="2"/>
</dbReference>
<dbReference type="PROSITE" id="PS51782">
    <property type="entry name" value="LYSM"/>
    <property type="match status" value="2"/>
</dbReference>
<feature type="domain" description="LysM" evidence="1">
    <location>
        <begin position="226"/>
        <end position="269"/>
    </location>
</feature>
<organism evidence="2 3">
    <name type="scientific">Cytobacillus spartinae</name>
    <dbReference type="NCBI Taxonomy" id="3299023"/>
    <lineage>
        <taxon>Bacteria</taxon>
        <taxon>Bacillati</taxon>
        <taxon>Bacillota</taxon>
        <taxon>Bacilli</taxon>
        <taxon>Bacillales</taxon>
        <taxon>Bacillaceae</taxon>
        <taxon>Cytobacillus</taxon>
    </lineage>
</organism>
<accession>A0ABW6KIV5</accession>
<evidence type="ECO:0000313" key="3">
    <source>
        <dbReference type="Proteomes" id="UP001601059"/>
    </source>
</evidence>
<dbReference type="Pfam" id="PF01551">
    <property type="entry name" value="Peptidase_M23"/>
    <property type="match status" value="1"/>
</dbReference>
<dbReference type="CDD" id="cd12797">
    <property type="entry name" value="M23_peptidase"/>
    <property type="match status" value="1"/>
</dbReference>
<gene>
    <name evidence="2" type="ORF">ACFYKX_18695</name>
</gene>
<proteinExistence type="predicted"/>
<dbReference type="InterPro" id="IPR018392">
    <property type="entry name" value="LysM"/>
</dbReference>
<dbReference type="RefSeq" id="WP_389362591.1">
    <property type="nucleotide sequence ID" value="NZ_JBIACK010000010.1"/>
</dbReference>
<dbReference type="Gene3D" id="2.70.70.10">
    <property type="entry name" value="Glucose Permease (Domain IIA)"/>
    <property type="match status" value="1"/>
</dbReference>
<dbReference type="InterPro" id="IPR036779">
    <property type="entry name" value="LysM_dom_sf"/>
</dbReference>
<evidence type="ECO:0000313" key="2">
    <source>
        <dbReference type="EMBL" id="MFE8702632.1"/>
    </source>
</evidence>
<dbReference type="InterPro" id="IPR016047">
    <property type="entry name" value="M23ase_b-sheet_dom"/>
</dbReference>
<dbReference type="Gene3D" id="3.10.350.10">
    <property type="entry name" value="LysM domain"/>
    <property type="match status" value="2"/>
</dbReference>
<dbReference type="PANTHER" id="PTHR21666">
    <property type="entry name" value="PEPTIDASE-RELATED"/>
    <property type="match status" value="1"/>
</dbReference>
<feature type="domain" description="LysM" evidence="1">
    <location>
        <begin position="275"/>
        <end position="318"/>
    </location>
</feature>
<dbReference type="CDD" id="cd00118">
    <property type="entry name" value="LysM"/>
    <property type="match status" value="1"/>
</dbReference>
<comment type="caution">
    <text evidence="2">The sequence shown here is derived from an EMBL/GenBank/DDBJ whole genome shotgun (WGS) entry which is preliminary data.</text>
</comment>
<sequence>MRDYIRRLIIAGIMALCISLLFLGGKHSQAEEISIKDKTAHWIWPSDGLITDTFGTRHGKHKGIDIAGSYGAPVYTVDDGVVSKAYYSYSYGNVVFIKHANGLETVYAHLKTRNVDEGQEVIQGDIIGNMGSTGDSSGVHLHFEVHQSEWTINKENVIDPVVVLNEVEVGQTVLAFNEDTYSKEALETIGRIRLYEGAELNYGHFMEEFEEVAIASEEVEVEADQLEHVVQPGETLWSIAEQYHTTIESIQASNQIQGDQIVPSQTLKIQRISKNQYIVQPFDNLSSIAQKTGTTVQQLMEINRLTNEVIHPQQVLLIIQNE</sequence>
<dbReference type="PANTHER" id="PTHR21666:SF290">
    <property type="entry name" value="PEPTIDASE M23 DOMAIN PROTEIN"/>
    <property type="match status" value="1"/>
</dbReference>
<keyword evidence="3" id="KW-1185">Reference proteome</keyword>
<reference evidence="2 3" key="1">
    <citation type="submission" date="2024-08" db="EMBL/GenBank/DDBJ databases">
        <title>Two novel Cytobacillus novel species.</title>
        <authorList>
            <person name="Liu G."/>
        </authorList>
    </citation>
    <scope>NUCLEOTIDE SEQUENCE [LARGE SCALE GENOMIC DNA]</scope>
    <source>
        <strain evidence="2 3">FJAT-54145</strain>
    </source>
</reference>
<dbReference type="InterPro" id="IPR011055">
    <property type="entry name" value="Dup_hybrid_motif"/>
</dbReference>
<evidence type="ECO:0000259" key="1">
    <source>
        <dbReference type="PROSITE" id="PS51782"/>
    </source>
</evidence>
<dbReference type="Proteomes" id="UP001601059">
    <property type="component" value="Unassembled WGS sequence"/>
</dbReference>
<dbReference type="InterPro" id="IPR050570">
    <property type="entry name" value="Cell_wall_metabolism_enzyme"/>
</dbReference>
<protein>
    <submittedName>
        <fullName evidence="2">Peptidoglycan DD-metalloendopeptidase family protein</fullName>
    </submittedName>
</protein>
<dbReference type="EMBL" id="JBIACK010000010">
    <property type="protein sequence ID" value="MFE8702632.1"/>
    <property type="molecule type" value="Genomic_DNA"/>
</dbReference>